<sequence length="148" mass="15829">MAFFSLGQPAGVPPAAWSEERALRTMQPEGSQRVPDGHGYTTRVVEPAATDDVMAGWDRSLLCQGPVASATPQPSADGTGLSPPETGPESNFSPIMLFALFALADSILMHFSILVHPKLFQSLSTRPIVDLGRSAILGLRGFTLLHSW</sequence>
<protein>
    <submittedName>
        <fullName evidence="2">Uncharacterized protein</fullName>
    </submittedName>
</protein>
<gene>
    <name evidence="2" type="ORF">CB5_LOCUS21738</name>
</gene>
<dbReference type="EMBL" id="LR862133">
    <property type="protein sequence ID" value="CAD1838527.1"/>
    <property type="molecule type" value="Genomic_DNA"/>
</dbReference>
<accession>A0A6V7Q6I2</accession>
<reference evidence="2" key="1">
    <citation type="submission" date="2020-07" db="EMBL/GenBank/DDBJ databases">
        <authorList>
            <person name="Lin J."/>
        </authorList>
    </citation>
    <scope>NUCLEOTIDE SEQUENCE</scope>
</reference>
<organism evidence="2">
    <name type="scientific">Ananas comosus var. bracteatus</name>
    <name type="common">red pineapple</name>
    <dbReference type="NCBI Taxonomy" id="296719"/>
    <lineage>
        <taxon>Eukaryota</taxon>
        <taxon>Viridiplantae</taxon>
        <taxon>Streptophyta</taxon>
        <taxon>Embryophyta</taxon>
        <taxon>Tracheophyta</taxon>
        <taxon>Spermatophyta</taxon>
        <taxon>Magnoliopsida</taxon>
        <taxon>Liliopsida</taxon>
        <taxon>Poales</taxon>
        <taxon>Bromeliaceae</taxon>
        <taxon>Bromelioideae</taxon>
        <taxon>Ananas</taxon>
    </lineage>
</organism>
<name>A0A6V7Q6I2_ANACO</name>
<evidence type="ECO:0000256" key="1">
    <source>
        <dbReference type="SAM" id="MobiDB-lite"/>
    </source>
</evidence>
<dbReference type="AlphaFoldDB" id="A0A6V7Q6I2"/>
<proteinExistence type="predicted"/>
<evidence type="ECO:0000313" key="2">
    <source>
        <dbReference type="EMBL" id="CAD1838527.1"/>
    </source>
</evidence>
<feature type="region of interest" description="Disordered" evidence="1">
    <location>
        <begin position="65"/>
        <end position="87"/>
    </location>
</feature>